<dbReference type="EMBL" id="JAAMPC010000001">
    <property type="protein sequence ID" value="KAG2330208.1"/>
    <property type="molecule type" value="Genomic_DNA"/>
</dbReference>
<protein>
    <submittedName>
        <fullName evidence="1">Uncharacterized protein</fullName>
    </submittedName>
</protein>
<evidence type="ECO:0000313" key="1">
    <source>
        <dbReference type="EMBL" id="KAG2330208.1"/>
    </source>
</evidence>
<keyword evidence="2" id="KW-1185">Reference proteome</keyword>
<reference evidence="1 2" key="1">
    <citation type="submission" date="2020-02" db="EMBL/GenBank/DDBJ databases">
        <authorList>
            <person name="Ma Q."/>
            <person name="Huang Y."/>
            <person name="Song X."/>
            <person name="Pei D."/>
        </authorList>
    </citation>
    <scope>NUCLEOTIDE SEQUENCE [LARGE SCALE GENOMIC DNA]</scope>
    <source>
        <strain evidence="1">Sxm20200214</strain>
        <tissue evidence="1">Leaf</tissue>
    </source>
</reference>
<dbReference type="InterPro" id="IPR053057">
    <property type="entry name" value="XLG_GTP-binding"/>
</dbReference>
<comment type="caution">
    <text evidence="1">The sequence shown here is derived from an EMBL/GenBank/DDBJ whole genome shotgun (WGS) entry which is preliminary data.</text>
</comment>
<dbReference type="OrthoDB" id="5817230at2759"/>
<dbReference type="PANTHER" id="PTHR36486:SF4">
    <property type="entry name" value="PH DOMAIN-CONTAINING PROTEIN"/>
    <property type="match status" value="1"/>
</dbReference>
<organism evidence="1 2">
    <name type="scientific">Brassica carinata</name>
    <name type="common">Ethiopian mustard</name>
    <name type="synonym">Abyssinian cabbage</name>
    <dbReference type="NCBI Taxonomy" id="52824"/>
    <lineage>
        <taxon>Eukaryota</taxon>
        <taxon>Viridiplantae</taxon>
        <taxon>Streptophyta</taxon>
        <taxon>Embryophyta</taxon>
        <taxon>Tracheophyta</taxon>
        <taxon>Spermatophyta</taxon>
        <taxon>Magnoliopsida</taxon>
        <taxon>eudicotyledons</taxon>
        <taxon>Gunneridae</taxon>
        <taxon>Pentapetalae</taxon>
        <taxon>rosids</taxon>
        <taxon>malvids</taxon>
        <taxon>Brassicales</taxon>
        <taxon>Brassicaceae</taxon>
        <taxon>Brassiceae</taxon>
        <taxon>Brassica</taxon>
    </lineage>
</organism>
<sequence length="213" mass="23843">MKKKASPSIHNITTVEEAERVLSAEPKVVLALLNSLVVCNLQDSMCVLSALVGVSQRTMGAMPEGRKRVTCIGHRVSESNRKSLGKCSRMLKRLLTDSELQQVMLDEVTCKADQLYARLISVNGRPLSEEELDRLQTCPNPPKKLKPGDYWYDKLAGYWGKVGEKPCQIISHNMNIGGAMMEHASNGDTDIFINCRERTKTELMMLKEFGKED</sequence>
<accession>A0A8X7WLF1</accession>
<name>A0A8X7WLF1_BRACI</name>
<dbReference type="PANTHER" id="PTHR36486">
    <property type="entry name" value="OS01G0977800 PROTEIN"/>
    <property type="match status" value="1"/>
</dbReference>
<evidence type="ECO:0000313" key="2">
    <source>
        <dbReference type="Proteomes" id="UP000886595"/>
    </source>
</evidence>
<dbReference type="AlphaFoldDB" id="A0A8X7WLF1"/>
<gene>
    <name evidence="1" type="ORF">Bca52824_001388</name>
</gene>
<proteinExistence type="predicted"/>
<dbReference type="Proteomes" id="UP000886595">
    <property type="component" value="Unassembled WGS sequence"/>
</dbReference>